<reference evidence="1 2" key="1">
    <citation type="submission" date="2020-07" db="EMBL/GenBank/DDBJ databases">
        <title>Complete genome sequence of Achromobacter sp. phage Mano.</title>
        <authorList>
            <person name="Bartz M.L."/>
            <person name="Yao G.W."/>
            <person name="Le T."/>
            <person name="Gonzalez C."/>
            <person name="Young R."/>
            <person name="Liu M."/>
        </authorList>
    </citation>
    <scope>NUCLEOTIDE SEQUENCE [LARGE SCALE GENOMIC DNA]</scope>
</reference>
<evidence type="ECO:0000313" key="2">
    <source>
        <dbReference type="Proteomes" id="UP000516893"/>
    </source>
</evidence>
<gene>
    <name evidence="1" type="ORF">CPT_Mano_007</name>
</gene>
<dbReference type="Gene3D" id="2.40.10.180">
    <property type="entry name" value="Phage tail proteins"/>
    <property type="match status" value="1"/>
</dbReference>
<protein>
    <submittedName>
        <fullName evidence="1">Head-to-tail connector complex protein</fullName>
    </submittedName>
</protein>
<dbReference type="InterPro" id="IPR008018">
    <property type="entry name" value="Phage_tail_attach_FII"/>
</dbReference>
<sequence length="116" mass="12526">MPAPSWENLDVFLQLDDAGGFGHRAVITLQGGGTLGPIAGIFDEPYLNAQLGEYEMDTSAPRFMAKETDFPGVRRGDSFQLVDENGATVGEVYAIMSYPHQDGTGMATLELEPDVE</sequence>
<accession>A0A7L8G848</accession>
<proteinExistence type="predicted"/>
<dbReference type="EMBL" id="MT708550">
    <property type="protein sequence ID" value="QOE32740.1"/>
    <property type="molecule type" value="Genomic_DNA"/>
</dbReference>
<evidence type="ECO:0000313" key="1">
    <source>
        <dbReference type="EMBL" id="QOE32740.1"/>
    </source>
</evidence>
<organism evidence="1 2">
    <name type="scientific">Achromobacter phage Mano</name>
    <dbReference type="NCBI Taxonomy" id="2767570"/>
    <lineage>
        <taxon>Viruses</taxon>
        <taxon>Duplodnaviria</taxon>
        <taxon>Heunggongvirae</taxon>
        <taxon>Uroviricota</taxon>
        <taxon>Caudoviricetes</taxon>
        <taxon>Manovirus</taxon>
        <taxon>Manovirus Mano</taxon>
    </lineage>
</organism>
<keyword evidence="2" id="KW-1185">Reference proteome</keyword>
<dbReference type="GO" id="GO:0019068">
    <property type="term" value="P:virion assembly"/>
    <property type="evidence" value="ECO:0007669"/>
    <property type="project" value="InterPro"/>
</dbReference>
<name>A0A7L8G848_9CAUD</name>
<dbReference type="Proteomes" id="UP000516893">
    <property type="component" value="Segment"/>
</dbReference>
<dbReference type="InterPro" id="IPR053734">
    <property type="entry name" value="Phage_Head-Tail_Connect_sf"/>
</dbReference>
<dbReference type="Pfam" id="PF05354">
    <property type="entry name" value="Phage_attach"/>
    <property type="match status" value="1"/>
</dbReference>